<evidence type="ECO:0000313" key="3">
    <source>
        <dbReference type="WBParaSite" id="ACAC_0000070401-mRNA-1"/>
    </source>
</evidence>
<reference evidence="2" key="1">
    <citation type="submission" date="2012-09" db="EMBL/GenBank/DDBJ databases">
        <authorList>
            <person name="Martin A.A."/>
        </authorList>
    </citation>
    <scope>NUCLEOTIDE SEQUENCE</scope>
</reference>
<protein>
    <submittedName>
        <fullName evidence="3">DNA helicase</fullName>
    </submittedName>
</protein>
<keyword evidence="2" id="KW-1185">Reference proteome</keyword>
<sequence length="240" mass="26172">MSRKNANASVPPSTGNHSSEYAGLIEWYDSPKVFLASQAKMLGSGRLVKARSAEDFSPSRSLVTDTPSTSDFDSLWCASSPQEDVKQFDGGDGNTATNLINGVSHDEPTSHPQSDPLKAVQQCSPNISPISSLSLLKGKDTVLTPSTARSKPPQFLTSTPKTTSLKRYQTVDNSAVKDEGVKRKIAHTKSMDIVDELSDDDSFLNDIFVPFTHPSQSNLIRAKNGVFDLPYIVIFYSDWL</sequence>
<feature type="compositionally biased region" description="Polar residues" evidence="1">
    <location>
        <begin position="1"/>
        <end position="19"/>
    </location>
</feature>
<feature type="region of interest" description="Disordered" evidence="1">
    <location>
        <begin position="50"/>
        <end position="69"/>
    </location>
</feature>
<evidence type="ECO:0000313" key="2">
    <source>
        <dbReference type="Proteomes" id="UP000035642"/>
    </source>
</evidence>
<feature type="region of interest" description="Disordered" evidence="1">
    <location>
        <begin position="1"/>
        <end position="20"/>
    </location>
</feature>
<name>A0A158P689_ANGCA</name>
<feature type="compositionally biased region" description="Polar residues" evidence="1">
    <location>
        <begin position="58"/>
        <end position="69"/>
    </location>
</feature>
<dbReference type="AlphaFoldDB" id="A0A158P689"/>
<organism evidence="2 3">
    <name type="scientific">Angiostrongylus cantonensis</name>
    <name type="common">Rat lungworm</name>
    <dbReference type="NCBI Taxonomy" id="6313"/>
    <lineage>
        <taxon>Eukaryota</taxon>
        <taxon>Metazoa</taxon>
        <taxon>Ecdysozoa</taxon>
        <taxon>Nematoda</taxon>
        <taxon>Chromadorea</taxon>
        <taxon>Rhabditida</taxon>
        <taxon>Rhabditina</taxon>
        <taxon>Rhabditomorpha</taxon>
        <taxon>Strongyloidea</taxon>
        <taxon>Metastrongylidae</taxon>
        <taxon>Angiostrongylus</taxon>
    </lineage>
</organism>
<reference evidence="3" key="2">
    <citation type="submission" date="2016-04" db="UniProtKB">
        <authorList>
            <consortium name="WormBaseParasite"/>
        </authorList>
    </citation>
    <scope>IDENTIFICATION</scope>
</reference>
<evidence type="ECO:0000256" key="1">
    <source>
        <dbReference type="SAM" id="MobiDB-lite"/>
    </source>
</evidence>
<proteinExistence type="predicted"/>
<accession>A0A158P689</accession>
<dbReference type="Proteomes" id="UP000035642">
    <property type="component" value="Unassembled WGS sequence"/>
</dbReference>
<feature type="region of interest" description="Disordered" evidence="1">
    <location>
        <begin position="86"/>
        <end position="117"/>
    </location>
</feature>
<dbReference type="WBParaSite" id="ACAC_0000070401-mRNA-1">
    <property type="protein sequence ID" value="ACAC_0000070401-mRNA-1"/>
    <property type="gene ID" value="ACAC_0000070401"/>
</dbReference>